<organism evidence="1 2">
    <name type="scientific">Caerostris darwini</name>
    <dbReference type="NCBI Taxonomy" id="1538125"/>
    <lineage>
        <taxon>Eukaryota</taxon>
        <taxon>Metazoa</taxon>
        <taxon>Ecdysozoa</taxon>
        <taxon>Arthropoda</taxon>
        <taxon>Chelicerata</taxon>
        <taxon>Arachnida</taxon>
        <taxon>Araneae</taxon>
        <taxon>Araneomorphae</taxon>
        <taxon>Entelegynae</taxon>
        <taxon>Araneoidea</taxon>
        <taxon>Araneidae</taxon>
        <taxon>Caerostris</taxon>
    </lineage>
</organism>
<accession>A0AAV4SF85</accession>
<comment type="caution">
    <text evidence="1">The sequence shown here is derived from an EMBL/GenBank/DDBJ whole genome shotgun (WGS) entry which is preliminary data.</text>
</comment>
<dbReference type="AlphaFoldDB" id="A0AAV4SF85"/>
<evidence type="ECO:0000313" key="1">
    <source>
        <dbReference type="EMBL" id="GIY31861.1"/>
    </source>
</evidence>
<sequence length="102" mass="11143">MDSDLAEISRSLVEELSYVKLVDKGIVDKDIICDVVLDCGFYGCPNPTFLAGFGNFAERVNFKEVPPCKEGILLLLQGVCYRVDGILKRGEIRVLCARGGSA</sequence>
<reference evidence="1 2" key="1">
    <citation type="submission" date="2021-06" db="EMBL/GenBank/DDBJ databases">
        <title>Caerostris darwini draft genome.</title>
        <authorList>
            <person name="Kono N."/>
            <person name="Arakawa K."/>
        </authorList>
    </citation>
    <scope>NUCLEOTIDE SEQUENCE [LARGE SCALE GENOMIC DNA]</scope>
</reference>
<protein>
    <submittedName>
        <fullName evidence="1">Uncharacterized protein</fullName>
    </submittedName>
</protein>
<name>A0AAV4SF85_9ARAC</name>
<proteinExistence type="predicted"/>
<keyword evidence="2" id="KW-1185">Reference proteome</keyword>
<dbReference type="Proteomes" id="UP001054837">
    <property type="component" value="Unassembled WGS sequence"/>
</dbReference>
<dbReference type="EMBL" id="BPLQ01007725">
    <property type="protein sequence ID" value="GIY31861.1"/>
    <property type="molecule type" value="Genomic_DNA"/>
</dbReference>
<gene>
    <name evidence="1" type="ORF">CDAR_37241</name>
</gene>
<evidence type="ECO:0000313" key="2">
    <source>
        <dbReference type="Proteomes" id="UP001054837"/>
    </source>
</evidence>